<protein>
    <submittedName>
        <fullName evidence="1">Nucleoid-structuring protein H-NS</fullName>
    </submittedName>
</protein>
<dbReference type="AlphaFoldDB" id="A0A2G9YBL0"/>
<reference evidence="1 2" key="1">
    <citation type="submission" date="2017-09" db="EMBL/GenBank/DDBJ databases">
        <title>Depth-based differentiation of microbial function through sediment-hosted aquifers and enrichment of novel symbionts in the deep terrestrial subsurface.</title>
        <authorList>
            <person name="Probst A.J."/>
            <person name="Ladd B."/>
            <person name="Jarett J.K."/>
            <person name="Geller-Mcgrath D.E."/>
            <person name="Sieber C.M."/>
            <person name="Emerson J.B."/>
            <person name="Anantharaman K."/>
            <person name="Thomas B.C."/>
            <person name="Malmstrom R."/>
            <person name="Stieglmeier M."/>
            <person name="Klingl A."/>
            <person name="Woyke T."/>
            <person name="Ryan C.M."/>
            <person name="Banfield J.F."/>
        </authorList>
    </citation>
    <scope>NUCLEOTIDE SEQUENCE [LARGE SCALE GENOMIC DNA]</scope>
    <source>
        <strain evidence="1">CG23_combo_of_CG06-09_8_20_14_all_48_7</strain>
    </source>
</reference>
<dbReference type="Proteomes" id="UP000230392">
    <property type="component" value="Unassembled WGS sequence"/>
</dbReference>
<name>A0A2G9YBL0_9BACT</name>
<sequence>GAGNCQMELLIGFLHNPKFRVRPVLKCIRDWIEPMRVNLRWGFDLPYMITGRLNQHPRDAMKFMSSDDRKDIVAFFDAMTEKE</sequence>
<evidence type="ECO:0000313" key="2">
    <source>
        <dbReference type="Proteomes" id="UP000230392"/>
    </source>
</evidence>
<evidence type="ECO:0000313" key="1">
    <source>
        <dbReference type="EMBL" id="PIP16617.1"/>
    </source>
</evidence>
<proteinExistence type="predicted"/>
<dbReference type="InterPro" id="IPR013785">
    <property type="entry name" value="Aldolase_TIM"/>
</dbReference>
<organism evidence="1 2">
    <name type="scientific">bacterium (Candidatus Ratteibacteria) CG23_combo_of_CG06-09_8_20_14_all_48_7</name>
    <dbReference type="NCBI Taxonomy" id="2014292"/>
    <lineage>
        <taxon>Bacteria</taxon>
        <taxon>Candidatus Ratteibacteria</taxon>
    </lineage>
</organism>
<feature type="non-terminal residue" evidence="1">
    <location>
        <position position="1"/>
    </location>
</feature>
<dbReference type="EMBL" id="PCRF01000050">
    <property type="protein sequence ID" value="PIP16617.1"/>
    <property type="molecule type" value="Genomic_DNA"/>
</dbReference>
<comment type="caution">
    <text evidence="1">The sequence shown here is derived from an EMBL/GenBank/DDBJ whole genome shotgun (WGS) entry which is preliminary data.</text>
</comment>
<accession>A0A2G9YBL0</accession>
<dbReference type="Gene3D" id="3.20.20.70">
    <property type="entry name" value="Aldolase class I"/>
    <property type="match status" value="1"/>
</dbReference>
<gene>
    <name evidence="1" type="ORF">COX46_01150</name>
</gene>